<feature type="domain" description="PPPDE" evidence="4">
    <location>
        <begin position="74"/>
        <end position="238"/>
    </location>
</feature>
<keyword evidence="3" id="KW-0378">Hydrolase</keyword>
<dbReference type="GO" id="GO:0101005">
    <property type="term" value="F:deubiquitinase activity"/>
    <property type="evidence" value="ECO:0007669"/>
    <property type="project" value="TreeGrafter"/>
</dbReference>
<dbReference type="AlphaFoldDB" id="A0AAD2FLQ8"/>
<sequence length="259" mass="28833">MRKINAREGASVVTYTSETIVNASPKATSTKGPSMIERLQLRALQEEREKLDSSSTGNHRSRYEVREQDLVSTNRIRLHVYDLIVESAVVPLFGVFELPVGQIFNTLNSGLHTLGTGAYHVGVEVNGIEYAFGANEYEGITGVFTCAPMTAPGFQYRTTIDFGDRKPLFTGGRRSKQNARGILQGMASEYMGKEYDLLRKNCCTFAHDACVRLGIEDQEIPTWFRNLAEAGKVTQDAATSFTSLFEPSDEELMASQRRR</sequence>
<dbReference type="InterPro" id="IPR008580">
    <property type="entry name" value="PPPDE_dom"/>
</dbReference>
<dbReference type="Pfam" id="PF05903">
    <property type="entry name" value="Peptidase_C97"/>
    <property type="match status" value="1"/>
</dbReference>
<dbReference type="InterPro" id="IPR042266">
    <property type="entry name" value="PPPDE_sf"/>
</dbReference>
<evidence type="ECO:0000256" key="3">
    <source>
        <dbReference type="ARBA" id="ARBA00022801"/>
    </source>
</evidence>
<protein>
    <recommendedName>
        <fullName evidence="4">PPPDE domain-containing protein</fullName>
    </recommendedName>
</protein>
<comment type="caution">
    <text evidence="5">The sequence shown here is derived from an EMBL/GenBank/DDBJ whole genome shotgun (WGS) entry which is preliminary data.</text>
</comment>
<dbReference type="Proteomes" id="UP001295423">
    <property type="component" value="Unassembled WGS sequence"/>
</dbReference>
<keyword evidence="6" id="KW-1185">Reference proteome</keyword>
<reference evidence="5" key="1">
    <citation type="submission" date="2023-08" db="EMBL/GenBank/DDBJ databases">
        <authorList>
            <person name="Audoor S."/>
            <person name="Bilcke G."/>
        </authorList>
    </citation>
    <scope>NUCLEOTIDE SEQUENCE</scope>
</reference>
<proteinExistence type="inferred from homology"/>
<dbReference type="PANTHER" id="PTHR12378">
    <property type="entry name" value="DESUMOYLATING ISOPEPTIDASE"/>
    <property type="match status" value="1"/>
</dbReference>
<dbReference type="Gene3D" id="3.90.1720.30">
    <property type="entry name" value="PPPDE domains"/>
    <property type="match status" value="1"/>
</dbReference>
<comment type="similarity">
    <text evidence="1">Belongs to the DeSI family.</text>
</comment>
<dbReference type="SMART" id="SM01179">
    <property type="entry name" value="DUF862"/>
    <property type="match status" value="1"/>
</dbReference>
<gene>
    <name evidence="5" type="ORF">CYCCA115_LOCUS7929</name>
</gene>
<evidence type="ECO:0000259" key="4">
    <source>
        <dbReference type="PROSITE" id="PS51858"/>
    </source>
</evidence>
<name>A0AAD2FLQ8_9STRA</name>
<evidence type="ECO:0000256" key="1">
    <source>
        <dbReference type="ARBA" id="ARBA00008140"/>
    </source>
</evidence>
<evidence type="ECO:0000313" key="6">
    <source>
        <dbReference type="Proteomes" id="UP001295423"/>
    </source>
</evidence>
<dbReference type="GO" id="GO:0016579">
    <property type="term" value="P:protein deubiquitination"/>
    <property type="evidence" value="ECO:0007669"/>
    <property type="project" value="TreeGrafter"/>
</dbReference>
<dbReference type="PROSITE" id="PS51858">
    <property type="entry name" value="PPPDE"/>
    <property type="match status" value="1"/>
</dbReference>
<evidence type="ECO:0000256" key="2">
    <source>
        <dbReference type="ARBA" id="ARBA00022670"/>
    </source>
</evidence>
<keyword evidence="2" id="KW-0645">Protease</keyword>
<organism evidence="5 6">
    <name type="scientific">Cylindrotheca closterium</name>
    <dbReference type="NCBI Taxonomy" id="2856"/>
    <lineage>
        <taxon>Eukaryota</taxon>
        <taxon>Sar</taxon>
        <taxon>Stramenopiles</taxon>
        <taxon>Ochrophyta</taxon>
        <taxon>Bacillariophyta</taxon>
        <taxon>Bacillariophyceae</taxon>
        <taxon>Bacillariophycidae</taxon>
        <taxon>Bacillariales</taxon>
        <taxon>Bacillariaceae</taxon>
        <taxon>Cylindrotheca</taxon>
    </lineage>
</organism>
<dbReference type="EMBL" id="CAKOGP040001112">
    <property type="protein sequence ID" value="CAJ1942402.1"/>
    <property type="molecule type" value="Genomic_DNA"/>
</dbReference>
<dbReference type="PANTHER" id="PTHR12378:SF80">
    <property type="entry name" value="IP06716P-RELATED"/>
    <property type="match status" value="1"/>
</dbReference>
<accession>A0AAD2FLQ8</accession>
<dbReference type="GO" id="GO:0006508">
    <property type="term" value="P:proteolysis"/>
    <property type="evidence" value="ECO:0007669"/>
    <property type="project" value="UniProtKB-KW"/>
</dbReference>
<evidence type="ECO:0000313" key="5">
    <source>
        <dbReference type="EMBL" id="CAJ1942402.1"/>
    </source>
</evidence>